<name>A0A452YXV1_AEGTS</name>
<reference evidence="1" key="3">
    <citation type="journal article" date="2017" name="Nature">
        <title>Genome sequence of the progenitor of the wheat D genome Aegilops tauschii.</title>
        <authorList>
            <person name="Luo M.C."/>
            <person name="Gu Y.Q."/>
            <person name="Puiu D."/>
            <person name="Wang H."/>
            <person name="Twardziok S.O."/>
            <person name="Deal K.R."/>
            <person name="Huo N."/>
            <person name="Zhu T."/>
            <person name="Wang L."/>
            <person name="Wang Y."/>
            <person name="McGuire P.E."/>
            <person name="Liu S."/>
            <person name="Long H."/>
            <person name="Ramasamy R.K."/>
            <person name="Rodriguez J.C."/>
            <person name="Van S.L."/>
            <person name="Yuan L."/>
            <person name="Wang Z."/>
            <person name="Xia Z."/>
            <person name="Xiao L."/>
            <person name="Anderson O.D."/>
            <person name="Ouyang S."/>
            <person name="Liang Y."/>
            <person name="Zimin A.V."/>
            <person name="Pertea G."/>
            <person name="Qi P."/>
            <person name="Bennetzen J.L."/>
            <person name="Dai X."/>
            <person name="Dawson M.W."/>
            <person name="Muller H.G."/>
            <person name="Kugler K."/>
            <person name="Rivarola-Duarte L."/>
            <person name="Spannagl M."/>
            <person name="Mayer K.F.X."/>
            <person name="Lu F.H."/>
            <person name="Bevan M.W."/>
            <person name="Leroy P."/>
            <person name="Li P."/>
            <person name="You F.M."/>
            <person name="Sun Q."/>
            <person name="Liu Z."/>
            <person name="Lyons E."/>
            <person name="Wicker T."/>
            <person name="Salzberg S.L."/>
            <person name="Devos K.M."/>
            <person name="Dvorak J."/>
        </authorList>
    </citation>
    <scope>NUCLEOTIDE SEQUENCE [LARGE SCALE GENOMIC DNA]</scope>
    <source>
        <strain evidence="1">cv. AL8/78</strain>
    </source>
</reference>
<sequence length="77" mass="8697">MTGNSHDHCLIISVHQSQQGHTSPRLAPIICAQNNRNRRYSALKHHALFGASLFISTADLVGSSHTSENFNLWWMWP</sequence>
<evidence type="ECO:0000313" key="2">
    <source>
        <dbReference type="Proteomes" id="UP000015105"/>
    </source>
</evidence>
<dbReference type="AlphaFoldDB" id="A0A452YXV1"/>
<evidence type="ECO:0000313" key="1">
    <source>
        <dbReference type="EnsemblPlants" id="AET1Gv20564800.4"/>
    </source>
</evidence>
<proteinExistence type="predicted"/>
<organism evidence="1 2">
    <name type="scientific">Aegilops tauschii subsp. strangulata</name>
    <name type="common">Goatgrass</name>
    <dbReference type="NCBI Taxonomy" id="200361"/>
    <lineage>
        <taxon>Eukaryota</taxon>
        <taxon>Viridiplantae</taxon>
        <taxon>Streptophyta</taxon>
        <taxon>Embryophyta</taxon>
        <taxon>Tracheophyta</taxon>
        <taxon>Spermatophyta</taxon>
        <taxon>Magnoliopsida</taxon>
        <taxon>Liliopsida</taxon>
        <taxon>Poales</taxon>
        <taxon>Poaceae</taxon>
        <taxon>BOP clade</taxon>
        <taxon>Pooideae</taxon>
        <taxon>Triticodae</taxon>
        <taxon>Triticeae</taxon>
        <taxon>Triticinae</taxon>
        <taxon>Aegilops</taxon>
    </lineage>
</organism>
<protein>
    <submittedName>
        <fullName evidence="1">Uncharacterized protein</fullName>
    </submittedName>
</protein>
<keyword evidence="2" id="KW-1185">Reference proteome</keyword>
<dbReference type="Gramene" id="AET1Gv20564800.4">
    <property type="protein sequence ID" value="AET1Gv20564800.4"/>
    <property type="gene ID" value="AET1Gv20564800"/>
</dbReference>
<reference evidence="2" key="2">
    <citation type="journal article" date="2017" name="Nat. Plants">
        <title>The Aegilops tauschii genome reveals multiple impacts of transposons.</title>
        <authorList>
            <person name="Zhao G."/>
            <person name="Zou C."/>
            <person name="Li K."/>
            <person name="Wang K."/>
            <person name="Li T."/>
            <person name="Gao L."/>
            <person name="Zhang X."/>
            <person name="Wang H."/>
            <person name="Yang Z."/>
            <person name="Liu X."/>
            <person name="Jiang W."/>
            <person name="Mao L."/>
            <person name="Kong X."/>
            <person name="Jiao Y."/>
            <person name="Jia J."/>
        </authorList>
    </citation>
    <scope>NUCLEOTIDE SEQUENCE [LARGE SCALE GENOMIC DNA]</scope>
    <source>
        <strain evidence="2">cv. AL8/78</strain>
    </source>
</reference>
<reference evidence="2" key="1">
    <citation type="journal article" date="2014" name="Science">
        <title>Ancient hybridizations among the ancestral genomes of bread wheat.</title>
        <authorList>
            <consortium name="International Wheat Genome Sequencing Consortium,"/>
            <person name="Marcussen T."/>
            <person name="Sandve S.R."/>
            <person name="Heier L."/>
            <person name="Spannagl M."/>
            <person name="Pfeifer M."/>
            <person name="Jakobsen K.S."/>
            <person name="Wulff B.B."/>
            <person name="Steuernagel B."/>
            <person name="Mayer K.F."/>
            <person name="Olsen O.A."/>
        </authorList>
    </citation>
    <scope>NUCLEOTIDE SEQUENCE [LARGE SCALE GENOMIC DNA]</scope>
    <source>
        <strain evidence="2">cv. AL8/78</strain>
    </source>
</reference>
<dbReference type="EnsemblPlants" id="AET1Gv20564800.4">
    <property type="protein sequence ID" value="AET1Gv20564800.4"/>
    <property type="gene ID" value="AET1Gv20564800"/>
</dbReference>
<dbReference type="Proteomes" id="UP000015105">
    <property type="component" value="Chromosome 1D"/>
</dbReference>
<accession>A0A452YXV1</accession>
<reference evidence="1" key="4">
    <citation type="submission" date="2019-03" db="UniProtKB">
        <authorList>
            <consortium name="EnsemblPlants"/>
        </authorList>
    </citation>
    <scope>IDENTIFICATION</scope>
</reference>
<reference evidence="1" key="5">
    <citation type="journal article" date="2021" name="G3 (Bethesda)">
        <title>Aegilops tauschii genome assembly Aet v5.0 features greater sequence contiguity and improved annotation.</title>
        <authorList>
            <person name="Wang L."/>
            <person name="Zhu T."/>
            <person name="Rodriguez J.C."/>
            <person name="Deal K.R."/>
            <person name="Dubcovsky J."/>
            <person name="McGuire P.E."/>
            <person name="Lux T."/>
            <person name="Spannagl M."/>
            <person name="Mayer K.F.X."/>
            <person name="Baldrich P."/>
            <person name="Meyers B.C."/>
            <person name="Huo N."/>
            <person name="Gu Y.Q."/>
            <person name="Zhou H."/>
            <person name="Devos K.M."/>
            <person name="Bennetzen J.L."/>
            <person name="Unver T."/>
            <person name="Budak H."/>
            <person name="Gulick P.J."/>
            <person name="Galiba G."/>
            <person name="Kalapos B."/>
            <person name="Nelson D.R."/>
            <person name="Li P."/>
            <person name="You F.M."/>
            <person name="Luo M.C."/>
            <person name="Dvorak J."/>
        </authorList>
    </citation>
    <scope>NUCLEOTIDE SEQUENCE [LARGE SCALE GENOMIC DNA]</scope>
    <source>
        <strain evidence="1">cv. AL8/78</strain>
    </source>
</reference>